<sequence>MTTQTQIQGLGEFAWQGFTLQHPDDHVVVLLHEGEVIASFSQLGATEASLQEECAKHLIVKHDWDGRQGINERRKNCN</sequence>
<organism evidence="1">
    <name type="scientific">marine sediment metagenome</name>
    <dbReference type="NCBI Taxonomy" id="412755"/>
    <lineage>
        <taxon>unclassified sequences</taxon>
        <taxon>metagenomes</taxon>
        <taxon>ecological metagenomes</taxon>
    </lineage>
</organism>
<accession>X1KLF0</accession>
<dbReference type="AlphaFoldDB" id="X1KLF0"/>
<name>X1KLF0_9ZZZZ</name>
<protein>
    <submittedName>
        <fullName evidence="1">Uncharacterized protein</fullName>
    </submittedName>
</protein>
<dbReference type="EMBL" id="BARV01006067">
    <property type="protein sequence ID" value="GAI07478.1"/>
    <property type="molecule type" value="Genomic_DNA"/>
</dbReference>
<evidence type="ECO:0000313" key="1">
    <source>
        <dbReference type="EMBL" id="GAI07478.1"/>
    </source>
</evidence>
<reference evidence="1" key="1">
    <citation type="journal article" date="2014" name="Front. Microbiol.">
        <title>High frequency of phylogenetically diverse reductive dehalogenase-homologous genes in deep subseafloor sedimentary metagenomes.</title>
        <authorList>
            <person name="Kawai M."/>
            <person name="Futagami T."/>
            <person name="Toyoda A."/>
            <person name="Takaki Y."/>
            <person name="Nishi S."/>
            <person name="Hori S."/>
            <person name="Arai W."/>
            <person name="Tsubouchi T."/>
            <person name="Morono Y."/>
            <person name="Uchiyama I."/>
            <person name="Ito T."/>
            <person name="Fujiyama A."/>
            <person name="Inagaki F."/>
            <person name="Takami H."/>
        </authorList>
    </citation>
    <scope>NUCLEOTIDE SEQUENCE</scope>
    <source>
        <strain evidence="1">Expedition CK06-06</strain>
    </source>
</reference>
<proteinExistence type="predicted"/>
<gene>
    <name evidence="1" type="ORF">S06H3_12387</name>
</gene>
<comment type="caution">
    <text evidence="1">The sequence shown here is derived from an EMBL/GenBank/DDBJ whole genome shotgun (WGS) entry which is preliminary data.</text>
</comment>